<evidence type="ECO:0000256" key="3">
    <source>
        <dbReference type="ARBA" id="ARBA00022989"/>
    </source>
</evidence>
<gene>
    <name evidence="5" type="ORF">GCM10022240_12390</name>
</gene>
<dbReference type="Proteomes" id="UP001500540">
    <property type="component" value="Unassembled WGS sequence"/>
</dbReference>
<organism evidence="5 6">
    <name type="scientific">Microbacterium kribbense</name>
    <dbReference type="NCBI Taxonomy" id="433645"/>
    <lineage>
        <taxon>Bacteria</taxon>
        <taxon>Bacillati</taxon>
        <taxon>Actinomycetota</taxon>
        <taxon>Actinomycetes</taxon>
        <taxon>Micrococcales</taxon>
        <taxon>Microbacteriaceae</taxon>
        <taxon>Microbacterium</taxon>
    </lineage>
</organism>
<dbReference type="RefSeq" id="WP_344781645.1">
    <property type="nucleotide sequence ID" value="NZ_BAABAF010000004.1"/>
</dbReference>
<dbReference type="Pfam" id="PF04191">
    <property type="entry name" value="PEMT"/>
    <property type="match status" value="1"/>
</dbReference>
<keyword evidence="6" id="KW-1185">Reference proteome</keyword>
<keyword evidence="4" id="KW-0472">Membrane</keyword>
<proteinExistence type="predicted"/>
<sequence>MRTKDVGATPPPPVWLAAATGLQLMLGRHCRPSRGSRLAAFAIAGGSAVLAARSVAAMRRHGTTISPDHPERTRVLVADGPFALTRNPVYLALTGMLVAHAVLRRSLAMLVPAAGFVAVIDRTQVAREEQALRHRFGKRYDAYRRAVPRWFGTPEA</sequence>
<evidence type="ECO:0000313" key="5">
    <source>
        <dbReference type="EMBL" id="GAA3761394.1"/>
    </source>
</evidence>
<protein>
    <recommendedName>
        <fullName evidence="7">Isoprenylcysteine carboxylmethyltransferase family protein</fullName>
    </recommendedName>
</protein>
<evidence type="ECO:0008006" key="7">
    <source>
        <dbReference type="Google" id="ProtNLM"/>
    </source>
</evidence>
<comment type="subcellular location">
    <subcellularLocation>
        <location evidence="1">Endomembrane system</location>
        <topology evidence="1">Multi-pass membrane protein</topology>
    </subcellularLocation>
</comment>
<dbReference type="Gene3D" id="1.20.120.1630">
    <property type="match status" value="1"/>
</dbReference>
<reference evidence="6" key="1">
    <citation type="journal article" date="2019" name="Int. J. Syst. Evol. Microbiol.">
        <title>The Global Catalogue of Microorganisms (GCM) 10K type strain sequencing project: providing services to taxonomists for standard genome sequencing and annotation.</title>
        <authorList>
            <consortium name="The Broad Institute Genomics Platform"/>
            <consortium name="The Broad Institute Genome Sequencing Center for Infectious Disease"/>
            <person name="Wu L."/>
            <person name="Ma J."/>
        </authorList>
    </citation>
    <scope>NUCLEOTIDE SEQUENCE [LARGE SCALE GENOMIC DNA]</scope>
    <source>
        <strain evidence="6">JCM 16950</strain>
    </source>
</reference>
<accession>A0ABP7GC22</accession>
<evidence type="ECO:0000256" key="1">
    <source>
        <dbReference type="ARBA" id="ARBA00004127"/>
    </source>
</evidence>
<keyword evidence="2" id="KW-0812">Transmembrane</keyword>
<name>A0ABP7GC22_9MICO</name>
<dbReference type="EMBL" id="BAABAF010000004">
    <property type="protein sequence ID" value="GAA3761394.1"/>
    <property type="molecule type" value="Genomic_DNA"/>
</dbReference>
<evidence type="ECO:0000313" key="6">
    <source>
        <dbReference type="Proteomes" id="UP001500540"/>
    </source>
</evidence>
<comment type="caution">
    <text evidence="5">The sequence shown here is derived from an EMBL/GenBank/DDBJ whole genome shotgun (WGS) entry which is preliminary data.</text>
</comment>
<dbReference type="InterPro" id="IPR007318">
    <property type="entry name" value="Phopholipid_MeTrfase"/>
</dbReference>
<evidence type="ECO:0000256" key="4">
    <source>
        <dbReference type="ARBA" id="ARBA00023136"/>
    </source>
</evidence>
<evidence type="ECO:0000256" key="2">
    <source>
        <dbReference type="ARBA" id="ARBA00022692"/>
    </source>
</evidence>
<keyword evidence="3" id="KW-1133">Transmembrane helix</keyword>